<reference evidence="1" key="1">
    <citation type="submission" date="2022-08" db="EMBL/GenBank/DDBJ databases">
        <title>Genome Sequence of Fusarium decemcellulare.</title>
        <authorList>
            <person name="Buettner E."/>
        </authorList>
    </citation>
    <scope>NUCLEOTIDE SEQUENCE</scope>
    <source>
        <strain evidence="1">Babe19</strain>
    </source>
</reference>
<protein>
    <submittedName>
        <fullName evidence="1">Uncharacterized protein</fullName>
    </submittedName>
</protein>
<gene>
    <name evidence="1" type="ORF">NM208_g12746</name>
</gene>
<dbReference type="EMBL" id="JANRMS010002392">
    <property type="protein sequence ID" value="KAJ3522705.1"/>
    <property type="molecule type" value="Genomic_DNA"/>
</dbReference>
<name>A0ACC1RNT3_9HYPO</name>
<evidence type="ECO:0000313" key="2">
    <source>
        <dbReference type="Proteomes" id="UP001148629"/>
    </source>
</evidence>
<keyword evidence="2" id="KW-1185">Reference proteome</keyword>
<organism evidence="1 2">
    <name type="scientific">Fusarium decemcellulare</name>
    <dbReference type="NCBI Taxonomy" id="57161"/>
    <lineage>
        <taxon>Eukaryota</taxon>
        <taxon>Fungi</taxon>
        <taxon>Dikarya</taxon>
        <taxon>Ascomycota</taxon>
        <taxon>Pezizomycotina</taxon>
        <taxon>Sordariomycetes</taxon>
        <taxon>Hypocreomycetidae</taxon>
        <taxon>Hypocreales</taxon>
        <taxon>Nectriaceae</taxon>
        <taxon>Fusarium</taxon>
        <taxon>Fusarium decemcellulare species complex</taxon>
    </lineage>
</organism>
<evidence type="ECO:0000313" key="1">
    <source>
        <dbReference type="EMBL" id="KAJ3522705.1"/>
    </source>
</evidence>
<comment type="caution">
    <text evidence="1">The sequence shown here is derived from an EMBL/GenBank/DDBJ whole genome shotgun (WGS) entry which is preliminary data.</text>
</comment>
<dbReference type="Proteomes" id="UP001148629">
    <property type="component" value="Unassembled WGS sequence"/>
</dbReference>
<proteinExistence type="predicted"/>
<sequence length="306" mass="32365">MSAIKSVAHAGAAGSLGVEVLKALVEAGFAVRILSRQSGKVPAPFASQVKEVVVDYNDPASLKSALEGVDAVVSTLGAPAVGQQQRALVDAAVDAGVQRFIPSNFGCDQQNPLNPVNYPVFAEKVKTEDYLVEKAAQSSLSYTFIYNNLFLDWGFSHGSLANVKEKKVTLYNGGDLAVSVTRLATVAKGVVGVLKNPEATKNRSVRIEDGKISFKTIAAIAQEAVPGEWTIDEKDTDALKDASDKALAAGTLDGWVWFFYILQGGTNAAYGPSFENIDNDVLGLARLSDKDLQALAKDLIAQTASA</sequence>
<accession>A0ACC1RNT3</accession>